<dbReference type="PANTHER" id="PTHR43464">
    <property type="entry name" value="METHYLTRANSFERASE"/>
    <property type="match status" value="1"/>
</dbReference>
<proteinExistence type="predicted"/>
<gene>
    <name evidence="5" type="ORF">LX83_005948</name>
</gene>
<keyword evidence="1" id="KW-0489">Methyltransferase</keyword>
<dbReference type="InterPro" id="IPR029063">
    <property type="entry name" value="SAM-dependent_MTases_sf"/>
</dbReference>
<protein>
    <submittedName>
        <fullName evidence="5">Pimeloyl-CoA biosynthesis protein BioC</fullName>
    </submittedName>
</protein>
<comment type="caution">
    <text evidence="5">The sequence shown here is derived from an EMBL/GenBank/DDBJ whole genome shotgun (WGS) entry which is preliminary data.</text>
</comment>
<evidence type="ECO:0000256" key="3">
    <source>
        <dbReference type="ARBA" id="ARBA00022691"/>
    </source>
</evidence>
<accession>A0AAE3GK50</accession>
<evidence type="ECO:0000256" key="2">
    <source>
        <dbReference type="ARBA" id="ARBA00022679"/>
    </source>
</evidence>
<keyword evidence="3" id="KW-0949">S-adenosyl-L-methionine</keyword>
<dbReference type="GO" id="GO:0032259">
    <property type="term" value="P:methylation"/>
    <property type="evidence" value="ECO:0007669"/>
    <property type="project" value="UniProtKB-KW"/>
</dbReference>
<dbReference type="Proteomes" id="UP001206128">
    <property type="component" value="Unassembled WGS sequence"/>
</dbReference>
<dbReference type="SUPFAM" id="SSF53335">
    <property type="entry name" value="S-adenosyl-L-methionine-dependent methyltransferases"/>
    <property type="match status" value="1"/>
</dbReference>
<feature type="domain" description="Methyltransferase type 11" evidence="4">
    <location>
        <begin position="51"/>
        <end position="141"/>
    </location>
</feature>
<reference evidence="5" key="1">
    <citation type="submission" date="2022-06" db="EMBL/GenBank/DDBJ databases">
        <title>Genomic Encyclopedia of Archaeal and Bacterial Type Strains, Phase II (KMG-II): from individual species to whole genera.</title>
        <authorList>
            <person name="Goeker M."/>
        </authorList>
    </citation>
    <scope>NUCLEOTIDE SEQUENCE</scope>
    <source>
        <strain evidence="5">DSM 43935</strain>
    </source>
</reference>
<dbReference type="RefSeq" id="WP_253777461.1">
    <property type="nucleotide sequence ID" value="NZ_JAMTCK010000016.1"/>
</dbReference>
<evidence type="ECO:0000313" key="6">
    <source>
        <dbReference type="Proteomes" id="UP001206128"/>
    </source>
</evidence>
<keyword evidence="2" id="KW-0808">Transferase</keyword>
<keyword evidence="6" id="KW-1185">Reference proteome</keyword>
<dbReference type="AlphaFoldDB" id="A0AAE3GK50"/>
<name>A0AAE3GK50_9PSEU</name>
<dbReference type="PANTHER" id="PTHR43464:SF19">
    <property type="entry name" value="UBIQUINONE BIOSYNTHESIS O-METHYLTRANSFERASE, MITOCHONDRIAL"/>
    <property type="match status" value="1"/>
</dbReference>
<dbReference type="GO" id="GO:0008757">
    <property type="term" value="F:S-adenosylmethionine-dependent methyltransferase activity"/>
    <property type="evidence" value="ECO:0007669"/>
    <property type="project" value="InterPro"/>
</dbReference>
<dbReference type="Pfam" id="PF08241">
    <property type="entry name" value="Methyltransf_11"/>
    <property type="match status" value="1"/>
</dbReference>
<dbReference type="CDD" id="cd02440">
    <property type="entry name" value="AdoMet_MTases"/>
    <property type="match status" value="1"/>
</dbReference>
<evidence type="ECO:0000259" key="4">
    <source>
        <dbReference type="Pfam" id="PF08241"/>
    </source>
</evidence>
<evidence type="ECO:0000313" key="5">
    <source>
        <dbReference type="EMBL" id="MCP2169068.1"/>
    </source>
</evidence>
<dbReference type="EMBL" id="JAMTCK010000016">
    <property type="protein sequence ID" value="MCP2169068.1"/>
    <property type="molecule type" value="Genomic_DNA"/>
</dbReference>
<organism evidence="5 6">
    <name type="scientific">Goodfellowiella coeruleoviolacea</name>
    <dbReference type="NCBI Taxonomy" id="334858"/>
    <lineage>
        <taxon>Bacteria</taxon>
        <taxon>Bacillati</taxon>
        <taxon>Actinomycetota</taxon>
        <taxon>Actinomycetes</taxon>
        <taxon>Pseudonocardiales</taxon>
        <taxon>Pseudonocardiaceae</taxon>
        <taxon>Goodfellowiella</taxon>
    </lineage>
</organism>
<evidence type="ECO:0000256" key="1">
    <source>
        <dbReference type="ARBA" id="ARBA00022603"/>
    </source>
</evidence>
<sequence length="254" mass="27800">MSEDTPLAVGADWEEQARNWIAWARKPDLDSYWRYRAEFLEFLPAPGRATLDLGCGEGRVSRDLAELGHHVVGVDAARTLVAAARQAHPAGDYRLADAADLPFPAERFDLVVAYNSLMDVADMPGAVRESARVLVPGGRLCLAVTHPMTEAGRFDGTGPNARLVIEGTYFDRRRFEDEAERDGMRMVFRGWAYPLSAYSQALEAAGLLIESLREPVAVAASGVPYRLPYHLWIRAIRPATTPAAPTTPTAPTAP</sequence>
<dbReference type="InterPro" id="IPR013216">
    <property type="entry name" value="Methyltransf_11"/>
</dbReference>
<dbReference type="Gene3D" id="3.40.50.150">
    <property type="entry name" value="Vaccinia Virus protein VP39"/>
    <property type="match status" value="1"/>
</dbReference>